<reference evidence="3 4" key="1">
    <citation type="journal article" date="2019" name="J. Ind. Microbiol. Biotechnol.">
        <title>Paenibacillus amylolyticus 27C64 has a diverse set of carbohydrate-active enzymes and complete pectin deconstruction system.</title>
        <authorList>
            <person name="Keggi C."/>
            <person name="Doran-Peterson J."/>
        </authorList>
    </citation>
    <scope>NUCLEOTIDE SEQUENCE [LARGE SCALE GENOMIC DNA]</scope>
    <source>
        <strain evidence="3 4">27C64</strain>
    </source>
</reference>
<dbReference type="EMBL" id="RIAS01000020">
    <property type="protein sequence ID" value="KAA8787249.1"/>
    <property type="molecule type" value="Genomic_DNA"/>
</dbReference>
<feature type="domain" description="Barstar (barnase inhibitor)" evidence="2">
    <location>
        <begin position="2"/>
        <end position="84"/>
    </location>
</feature>
<evidence type="ECO:0000256" key="1">
    <source>
        <dbReference type="ARBA" id="ARBA00006845"/>
    </source>
</evidence>
<evidence type="ECO:0000259" key="2">
    <source>
        <dbReference type="Pfam" id="PF01337"/>
    </source>
</evidence>
<dbReference type="Pfam" id="PF01337">
    <property type="entry name" value="Barstar"/>
    <property type="match status" value="1"/>
</dbReference>
<dbReference type="InterPro" id="IPR035905">
    <property type="entry name" value="Barstar-like_sf"/>
</dbReference>
<proteinExistence type="inferred from homology"/>
<protein>
    <submittedName>
        <fullName evidence="3">Barnase inhibitor</fullName>
    </submittedName>
</protein>
<dbReference type="AlphaFoldDB" id="A0A5M9X0E2"/>
<name>A0A5M9X0E2_PAEAM</name>
<comment type="similarity">
    <text evidence="1">Belongs to the barstar family.</text>
</comment>
<gene>
    <name evidence="3" type="ORF">EC604_25800</name>
</gene>
<evidence type="ECO:0000313" key="3">
    <source>
        <dbReference type="EMBL" id="KAA8787249.1"/>
    </source>
</evidence>
<dbReference type="SUPFAM" id="SSF52038">
    <property type="entry name" value="Barstar-related"/>
    <property type="match status" value="1"/>
</dbReference>
<dbReference type="Gene3D" id="3.30.370.10">
    <property type="entry name" value="Barstar-like"/>
    <property type="match status" value="1"/>
</dbReference>
<sequence>MYHITIDGKKICNIKELHSFLQENLALNAIYFENPEALWDGLTSHVSMPLTLQWLDFQMSRRVLGNYADELMNLFYEIDEELEELFTFILKL</sequence>
<organism evidence="3 4">
    <name type="scientific">Paenibacillus amylolyticus</name>
    <dbReference type="NCBI Taxonomy" id="1451"/>
    <lineage>
        <taxon>Bacteria</taxon>
        <taxon>Bacillati</taxon>
        <taxon>Bacillota</taxon>
        <taxon>Bacilli</taxon>
        <taxon>Bacillales</taxon>
        <taxon>Paenibacillaceae</taxon>
        <taxon>Paenibacillus</taxon>
    </lineage>
</organism>
<dbReference type="RefSeq" id="WP_123066926.1">
    <property type="nucleotide sequence ID" value="NZ_RIAS01000020.1"/>
</dbReference>
<evidence type="ECO:0000313" key="4">
    <source>
        <dbReference type="Proteomes" id="UP000323664"/>
    </source>
</evidence>
<comment type="caution">
    <text evidence="3">The sequence shown here is derived from an EMBL/GenBank/DDBJ whole genome shotgun (WGS) entry which is preliminary data.</text>
</comment>
<dbReference type="OrthoDB" id="2650404at2"/>
<dbReference type="InterPro" id="IPR000468">
    <property type="entry name" value="Barstar"/>
</dbReference>
<dbReference type="Proteomes" id="UP000323664">
    <property type="component" value="Unassembled WGS sequence"/>
</dbReference>
<accession>A0A5M9X0E2</accession>